<feature type="non-terminal residue" evidence="2">
    <location>
        <position position="1"/>
    </location>
</feature>
<dbReference type="Pfam" id="PF03880">
    <property type="entry name" value="DbpA"/>
    <property type="match status" value="1"/>
</dbReference>
<comment type="caution">
    <text evidence="2">The sequence shown here is derived from an EMBL/GenBank/DDBJ whole genome shotgun (WGS) entry which is preliminary data.</text>
</comment>
<evidence type="ECO:0000259" key="1">
    <source>
        <dbReference type="Pfam" id="PF03880"/>
    </source>
</evidence>
<gene>
    <name evidence="2" type="ORF">TcarDRAFT_0020</name>
</gene>
<dbReference type="eggNOG" id="COG0513">
    <property type="taxonomic scope" value="Bacteria"/>
</dbReference>
<sequence length="61" mass="6910">DIVRAIAEEADIPGHIIGVINIYEKFTFVEVPEDVAERVLSVMHRNTIKGHRINMEPARAK</sequence>
<accession>A1HUE7</accession>
<evidence type="ECO:0000313" key="3">
    <source>
        <dbReference type="Proteomes" id="UP000005139"/>
    </source>
</evidence>
<dbReference type="RefSeq" id="WP_007290648.1">
    <property type="nucleotide sequence ID" value="NZ_AAWL01000039.1"/>
</dbReference>
<proteinExistence type="predicted"/>
<dbReference type="Gene3D" id="3.30.70.330">
    <property type="match status" value="1"/>
</dbReference>
<evidence type="ECO:0000313" key="2">
    <source>
        <dbReference type="EMBL" id="EAX46359.1"/>
    </source>
</evidence>
<dbReference type="InterPro" id="IPR005580">
    <property type="entry name" value="DbpA/CsdA_RNA-bd_dom"/>
</dbReference>
<keyword evidence="3" id="KW-1185">Reference proteome</keyword>
<dbReference type="Proteomes" id="UP000005139">
    <property type="component" value="Unassembled WGS sequence"/>
</dbReference>
<name>A1HUE7_9FIRM</name>
<feature type="domain" description="DEAD box helicase DbpA/CsdA RNA-binding" evidence="1">
    <location>
        <begin position="1"/>
        <end position="57"/>
    </location>
</feature>
<dbReference type="InterPro" id="IPR012677">
    <property type="entry name" value="Nucleotide-bd_a/b_plait_sf"/>
</dbReference>
<dbReference type="EMBL" id="AAWL01000039">
    <property type="protein sequence ID" value="EAX46359.1"/>
    <property type="molecule type" value="Genomic_DNA"/>
</dbReference>
<protein>
    <submittedName>
        <fullName evidence="2">DbpA, RNA-binding domain protein</fullName>
    </submittedName>
</protein>
<dbReference type="AlphaFoldDB" id="A1HUE7"/>
<reference evidence="2 3" key="1">
    <citation type="submission" date="2007-01" db="EMBL/GenBank/DDBJ databases">
        <title>Annotation of the draft genome assembly of Thermosinus carboxydivorans Nor1.</title>
        <authorList>
            <consortium name="US DOE Joint Genome Institute (JGI-ORNL)"/>
            <person name="Larimer F."/>
            <person name="Land M."/>
            <person name="Hauser L."/>
        </authorList>
    </citation>
    <scope>NUCLEOTIDE SEQUENCE [LARGE SCALE GENOMIC DNA]</scope>
    <source>
        <strain evidence="2 3">Nor1</strain>
    </source>
</reference>
<dbReference type="CDD" id="cd12252">
    <property type="entry name" value="RRM_DbpA"/>
    <property type="match status" value="1"/>
</dbReference>
<organism evidence="2 3">
    <name type="scientific">Thermosinus carboxydivorans Nor1</name>
    <dbReference type="NCBI Taxonomy" id="401526"/>
    <lineage>
        <taxon>Bacteria</taxon>
        <taxon>Bacillati</taxon>
        <taxon>Bacillota</taxon>
        <taxon>Negativicutes</taxon>
        <taxon>Selenomonadales</taxon>
        <taxon>Sporomusaceae</taxon>
        <taxon>Thermosinus</taxon>
    </lineage>
</organism>
<reference evidence="2 3" key="2">
    <citation type="submission" date="2007-01" db="EMBL/GenBank/DDBJ databases">
        <title>Sequencing of the draft genome and assembly of Thermosinus carboxydivorans Nor1.</title>
        <authorList>
            <consortium name="US DOE Joint Genome Institute (JGI-PGF)"/>
            <person name="Copeland A."/>
            <person name="Lucas S."/>
            <person name="Lapidus A."/>
            <person name="Barry K."/>
            <person name="Glavina del Rio T."/>
            <person name="Dalin E."/>
            <person name="Tice H."/>
            <person name="Bruce D."/>
            <person name="Pitluck S."/>
            <person name="Richardson P."/>
        </authorList>
    </citation>
    <scope>NUCLEOTIDE SEQUENCE [LARGE SCALE GENOMIC DNA]</scope>
    <source>
        <strain evidence="2 3">Nor1</strain>
    </source>
</reference>